<reference evidence="1" key="1">
    <citation type="journal article" date="2015" name="Nature">
        <title>Complex archaea that bridge the gap between prokaryotes and eukaryotes.</title>
        <authorList>
            <person name="Spang A."/>
            <person name="Saw J.H."/>
            <person name="Jorgensen S.L."/>
            <person name="Zaremba-Niedzwiedzka K."/>
            <person name="Martijn J."/>
            <person name="Lind A.E."/>
            <person name="van Eijk R."/>
            <person name="Schleper C."/>
            <person name="Guy L."/>
            <person name="Ettema T.J."/>
        </authorList>
    </citation>
    <scope>NUCLEOTIDE SEQUENCE</scope>
</reference>
<dbReference type="EMBL" id="LAZR01031582">
    <property type="protein sequence ID" value="KKL53338.1"/>
    <property type="molecule type" value="Genomic_DNA"/>
</dbReference>
<protein>
    <submittedName>
        <fullName evidence="1">Uncharacterized protein</fullName>
    </submittedName>
</protein>
<proteinExistence type="predicted"/>
<dbReference type="AlphaFoldDB" id="A0A0F9CVG8"/>
<organism evidence="1">
    <name type="scientific">marine sediment metagenome</name>
    <dbReference type="NCBI Taxonomy" id="412755"/>
    <lineage>
        <taxon>unclassified sequences</taxon>
        <taxon>metagenomes</taxon>
        <taxon>ecological metagenomes</taxon>
    </lineage>
</organism>
<comment type="caution">
    <text evidence="1">The sequence shown here is derived from an EMBL/GenBank/DDBJ whole genome shotgun (WGS) entry which is preliminary data.</text>
</comment>
<feature type="non-terminal residue" evidence="1">
    <location>
        <position position="89"/>
    </location>
</feature>
<accession>A0A0F9CVG8</accession>
<name>A0A0F9CVG8_9ZZZZ</name>
<gene>
    <name evidence="1" type="ORF">LCGC14_2276470</name>
</gene>
<sequence>MVLQLVTGEFIRGPGRGAAARGIAQSLALGAAGGVAVDWFSSALALLGDIVDPFLPGFAGSELRATSRKVTISQINAQRAAAGLPPLTG</sequence>
<evidence type="ECO:0000313" key="1">
    <source>
        <dbReference type="EMBL" id="KKL53338.1"/>
    </source>
</evidence>